<dbReference type="Gene3D" id="1.10.489.10">
    <property type="entry name" value="Chloroperoxidase-like"/>
    <property type="match status" value="1"/>
</dbReference>
<keyword evidence="6" id="KW-0408">Iron</keyword>
<evidence type="ECO:0000256" key="1">
    <source>
        <dbReference type="ARBA" id="ARBA00001970"/>
    </source>
</evidence>
<dbReference type="InterPro" id="IPR036851">
    <property type="entry name" value="Chloroperoxidase-like_sf"/>
</dbReference>
<keyword evidence="2" id="KW-0575">Peroxidase</keyword>
<evidence type="ECO:0000256" key="5">
    <source>
        <dbReference type="ARBA" id="ARBA00023002"/>
    </source>
</evidence>
<dbReference type="GeneID" id="37047226"/>
<gene>
    <name evidence="9" type="ORF">FA10DRAFT_304046</name>
</gene>
<dbReference type="AlphaFoldDB" id="A0A316YEZ2"/>
<dbReference type="PANTHER" id="PTHR33577">
    <property type="entry name" value="STERIGMATOCYSTIN BIOSYNTHESIS PEROXIDASE STCC-RELATED"/>
    <property type="match status" value="1"/>
</dbReference>
<sequence length="471" mass="50980">MKISATVAAMAAIVVGQASAYPFFMFPELLGKDAMSRSFLENVDPEFLKRAGVPTLAPYPDNFGIPKEYIFDEKLQFVDLTGENEWRAPGPDDQRGPCAGLNALANHGFISRDGVVDRDDVINGIHKGVGLSQDATVILEALTSFFNGDPVSGKWSIGGYSPKVATLGPLQEGLLGKPAGICGLGHLRSEGDASITRGDFSQPTGNNNNCRSYPQYAKELMDLAREKYPEDGRITPSILAEHQHRRKLYSIANNPNYFSPPYAGVAFTPAAHHFVFALMANKSEEFPQGYLSPENFMSWFSYTGDPQGEISYTYGHERIPAPFYKRHPLFEWTFADILAALAQQIEAFPTTMAVGGNTGTVNSFSGVNIGDLTGGAVTAMHELTDPAKLSCFLSQAIQSSTPTFISNISPALQQQFLDASVGKLFPALTAAFGECNDFLSKKGRAIESYNGTYPGATAELHDSSRELSPSP</sequence>
<dbReference type="InParanoid" id="A0A316YEZ2"/>
<dbReference type="InterPro" id="IPR000028">
    <property type="entry name" value="Chloroperoxidase"/>
</dbReference>
<comment type="similarity">
    <text evidence="7">Belongs to the chloroperoxidase family.</text>
</comment>
<protein>
    <recommendedName>
        <fullName evidence="8">Heme haloperoxidase family profile domain-containing protein</fullName>
    </recommendedName>
</protein>
<dbReference type="EMBL" id="KZ819639">
    <property type="protein sequence ID" value="PWN87987.1"/>
    <property type="molecule type" value="Genomic_DNA"/>
</dbReference>
<dbReference type="GO" id="GO:0004601">
    <property type="term" value="F:peroxidase activity"/>
    <property type="evidence" value="ECO:0007669"/>
    <property type="project" value="UniProtKB-KW"/>
</dbReference>
<keyword evidence="4" id="KW-0479">Metal-binding</keyword>
<proteinExistence type="inferred from homology"/>
<dbReference type="PANTHER" id="PTHR33577:SF1">
    <property type="entry name" value="HEME HALOPEROXIDASE FAMILY PROFILE DOMAIN-CONTAINING PROTEIN"/>
    <property type="match status" value="1"/>
</dbReference>
<evidence type="ECO:0000313" key="10">
    <source>
        <dbReference type="Proteomes" id="UP000245768"/>
    </source>
</evidence>
<keyword evidence="5" id="KW-0560">Oxidoreductase</keyword>
<comment type="cofactor">
    <cofactor evidence="1">
        <name>heme b</name>
        <dbReference type="ChEBI" id="CHEBI:60344"/>
    </cofactor>
</comment>
<keyword evidence="10" id="KW-1185">Reference proteome</keyword>
<organism evidence="9 10">
    <name type="scientific">Acaromyces ingoldii</name>
    <dbReference type="NCBI Taxonomy" id="215250"/>
    <lineage>
        <taxon>Eukaryota</taxon>
        <taxon>Fungi</taxon>
        <taxon>Dikarya</taxon>
        <taxon>Basidiomycota</taxon>
        <taxon>Ustilaginomycotina</taxon>
        <taxon>Exobasidiomycetes</taxon>
        <taxon>Exobasidiales</taxon>
        <taxon>Cryptobasidiaceae</taxon>
        <taxon>Acaromyces</taxon>
    </lineage>
</organism>
<name>A0A316YEZ2_9BASI</name>
<evidence type="ECO:0000256" key="2">
    <source>
        <dbReference type="ARBA" id="ARBA00022559"/>
    </source>
</evidence>
<dbReference type="PROSITE" id="PS51405">
    <property type="entry name" value="HEME_HALOPEROXIDASE"/>
    <property type="match status" value="1"/>
</dbReference>
<evidence type="ECO:0000313" key="9">
    <source>
        <dbReference type="EMBL" id="PWN87987.1"/>
    </source>
</evidence>
<evidence type="ECO:0000256" key="7">
    <source>
        <dbReference type="ARBA" id="ARBA00025795"/>
    </source>
</evidence>
<feature type="domain" description="Heme haloperoxidase family profile" evidence="8">
    <location>
        <begin position="82"/>
        <end position="339"/>
    </location>
</feature>
<accession>A0A316YEZ2</accession>
<evidence type="ECO:0000256" key="3">
    <source>
        <dbReference type="ARBA" id="ARBA00022617"/>
    </source>
</evidence>
<keyword evidence="3" id="KW-0349">Heme</keyword>
<dbReference type="OrthoDB" id="407298at2759"/>
<reference evidence="9 10" key="1">
    <citation type="journal article" date="2018" name="Mol. Biol. Evol.">
        <title>Broad Genomic Sampling Reveals a Smut Pathogenic Ancestry of the Fungal Clade Ustilaginomycotina.</title>
        <authorList>
            <person name="Kijpornyongpan T."/>
            <person name="Mondo S.J."/>
            <person name="Barry K."/>
            <person name="Sandor L."/>
            <person name="Lee J."/>
            <person name="Lipzen A."/>
            <person name="Pangilinan J."/>
            <person name="LaButti K."/>
            <person name="Hainaut M."/>
            <person name="Henrissat B."/>
            <person name="Grigoriev I.V."/>
            <person name="Spatafora J.W."/>
            <person name="Aime M.C."/>
        </authorList>
    </citation>
    <scope>NUCLEOTIDE SEQUENCE [LARGE SCALE GENOMIC DNA]</scope>
    <source>
        <strain evidence="9 10">MCA 4198</strain>
    </source>
</reference>
<dbReference type="RefSeq" id="XP_025375185.1">
    <property type="nucleotide sequence ID" value="XM_025525310.1"/>
</dbReference>
<evidence type="ECO:0000256" key="4">
    <source>
        <dbReference type="ARBA" id="ARBA00022723"/>
    </source>
</evidence>
<dbReference type="Pfam" id="PF01328">
    <property type="entry name" value="Peroxidase_2"/>
    <property type="match status" value="1"/>
</dbReference>
<dbReference type="GO" id="GO:0046872">
    <property type="term" value="F:metal ion binding"/>
    <property type="evidence" value="ECO:0007669"/>
    <property type="project" value="UniProtKB-KW"/>
</dbReference>
<dbReference type="SUPFAM" id="SSF47571">
    <property type="entry name" value="Cloroperoxidase"/>
    <property type="match status" value="1"/>
</dbReference>
<evidence type="ECO:0000259" key="8">
    <source>
        <dbReference type="PROSITE" id="PS51405"/>
    </source>
</evidence>
<dbReference type="Proteomes" id="UP000245768">
    <property type="component" value="Unassembled WGS sequence"/>
</dbReference>
<evidence type="ECO:0000256" key="6">
    <source>
        <dbReference type="ARBA" id="ARBA00023004"/>
    </source>
</evidence>